<sequence>MATRRRQAPTITLVPALARIVSGSFGTDSLFQRPLLRIVKVQGISMIAGARTNPDDETEPREGDTLFAYRLFLTDGEYVVAAVLDPVLHPLVHDKILTGPGTYVRLTDYDVRTSPKKVATDKFTRFLKIRGLEVVYSPGIHFHPENTDADGDSAMGGIGRTNGRLAPPRNANKVTEAIQEEEEGEEEEEDEDEEDEVVVIKQEAASSQPRADFGLDGTRDREIDDDTNEYGLDIDEEESLVRLEPRSGSKSMQAHTVTPDDFATADERSLSPDHMLDDDLSEEEILQLSQLEPKMAIETEVINSTCKSTQKQKMPEEKLKSVGGWRDITGNTNGDLCQQGGKAKKGTEPLFYEKENGRGPGGLIMASSSKNPGGGTSNSQKPLPNSSHLPRQDRGLSPGPSTGVRPFEFPIAPNTPQKSSRQTTPFTSPPYKSPQPPRPLEITKLGDLFDKAPKSKVDILAIINRIDDNTITRSIGIKRDMHLLDPTVERTVWLSVWVDPALFKPAVGTLVLFRGLTVHKYDGRSLNAFSDVAGTRWYIIEPTEDMVPGVDEVKEWWRRKTVEEMLKSFNYDDIESEF</sequence>
<feature type="compositionally biased region" description="Polar residues" evidence="1">
    <location>
        <begin position="414"/>
        <end position="424"/>
    </location>
</feature>
<comment type="caution">
    <text evidence="2">The sequence shown here is derived from an EMBL/GenBank/DDBJ whole genome shotgun (WGS) entry which is preliminary data.</text>
</comment>
<gene>
    <name evidence="2" type="ORF">TWF506_005604</name>
</gene>
<feature type="compositionally biased region" description="Acidic residues" evidence="1">
    <location>
        <begin position="178"/>
        <end position="197"/>
    </location>
</feature>
<accession>A0AAN8NEH6</accession>
<feature type="region of interest" description="Disordered" evidence="1">
    <location>
        <begin position="146"/>
        <end position="275"/>
    </location>
</feature>
<dbReference type="Proteomes" id="UP001307849">
    <property type="component" value="Unassembled WGS sequence"/>
</dbReference>
<feature type="compositionally biased region" description="Acidic residues" evidence="1">
    <location>
        <begin position="223"/>
        <end position="238"/>
    </location>
</feature>
<protein>
    <submittedName>
        <fullName evidence="2">Uncharacterized protein</fullName>
    </submittedName>
</protein>
<dbReference type="Gene3D" id="2.40.50.140">
    <property type="entry name" value="Nucleic acid-binding proteins"/>
    <property type="match status" value="1"/>
</dbReference>
<dbReference type="InterPro" id="IPR012340">
    <property type="entry name" value="NA-bd_OB-fold"/>
</dbReference>
<dbReference type="AlphaFoldDB" id="A0AAN8NEH6"/>
<feature type="compositionally biased region" description="Basic and acidic residues" evidence="1">
    <location>
        <begin position="345"/>
        <end position="357"/>
    </location>
</feature>
<proteinExistence type="predicted"/>
<dbReference type="SUPFAM" id="SSF50249">
    <property type="entry name" value="Nucleic acid-binding proteins"/>
    <property type="match status" value="1"/>
</dbReference>
<feature type="compositionally biased region" description="Basic and acidic residues" evidence="1">
    <location>
        <begin position="265"/>
        <end position="275"/>
    </location>
</feature>
<feature type="compositionally biased region" description="Pro residues" evidence="1">
    <location>
        <begin position="427"/>
        <end position="439"/>
    </location>
</feature>
<feature type="compositionally biased region" description="Polar residues" evidence="1">
    <location>
        <begin position="366"/>
        <end position="389"/>
    </location>
</feature>
<evidence type="ECO:0000313" key="2">
    <source>
        <dbReference type="EMBL" id="KAK6518449.1"/>
    </source>
</evidence>
<feature type="region of interest" description="Disordered" evidence="1">
    <location>
        <begin position="306"/>
        <end position="439"/>
    </location>
</feature>
<keyword evidence="3" id="KW-1185">Reference proteome</keyword>
<reference evidence="2 3" key="1">
    <citation type="submission" date="2019-10" db="EMBL/GenBank/DDBJ databases">
        <authorList>
            <person name="Palmer J.M."/>
        </authorList>
    </citation>
    <scope>NUCLEOTIDE SEQUENCE [LARGE SCALE GENOMIC DNA]</scope>
    <source>
        <strain evidence="2 3">TWF506</strain>
    </source>
</reference>
<evidence type="ECO:0000256" key="1">
    <source>
        <dbReference type="SAM" id="MobiDB-lite"/>
    </source>
</evidence>
<name>A0AAN8NEH6_9PEZI</name>
<dbReference type="EMBL" id="JAVHJM010000002">
    <property type="protein sequence ID" value="KAK6518449.1"/>
    <property type="molecule type" value="Genomic_DNA"/>
</dbReference>
<organism evidence="2 3">
    <name type="scientific">Arthrobotrys conoides</name>
    <dbReference type="NCBI Taxonomy" id="74498"/>
    <lineage>
        <taxon>Eukaryota</taxon>
        <taxon>Fungi</taxon>
        <taxon>Dikarya</taxon>
        <taxon>Ascomycota</taxon>
        <taxon>Pezizomycotina</taxon>
        <taxon>Orbiliomycetes</taxon>
        <taxon>Orbiliales</taxon>
        <taxon>Orbiliaceae</taxon>
        <taxon>Arthrobotrys</taxon>
    </lineage>
</organism>
<evidence type="ECO:0000313" key="3">
    <source>
        <dbReference type="Proteomes" id="UP001307849"/>
    </source>
</evidence>